<dbReference type="InterPro" id="IPR036047">
    <property type="entry name" value="F-box-like_dom_sf"/>
</dbReference>
<accession>A0A3N4IEV5</accession>
<dbReference type="Proteomes" id="UP000275078">
    <property type="component" value="Unassembled WGS sequence"/>
</dbReference>
<proteinExistence type="predicted"/>
<name>A0A3N4IEV5_ASCIM</name>
<evidence type="ECO:0000313" key="3">
    <source>
        <dbReference type="Proteomes" id="UP000275078"/>
    </source>
</evidence>
<keyword evidence="3" id="KW-1185">Reference proteome</keyword>
<dbReference type="Pfam" id="PF12937">
    <property type="entry name" value="F-box-like"/>
    <property type="match status" value="1"/>
</dbReference>
<dbReference type="AlphaFoldDB" id="A0A3N4IEV5"/>
<dbReference type="EMBL" id="ML119658">
    <property type="protein sequence ID" value="RPA84645.1"/>
    <property type="molecule type" value="Genomic_DNA"/>
</dbReference>
<organism evidence="2 3">
    <name type="scientific">Ascobolus immersus RN42</name>
    <dbReference type="NCBI Taxonomy" id="1160509"/>
    <lineage>
        <taxon>Eukaryota</taxon>
        <taxon>Fungi</taxon>
        <taxon>Dikarya</taxon>
        <taxon>Ascomycota</taxon>
        <taxon>Pezizomycotina</taxon>
        <taxon>Pezizomycetes</taxon>
        <taxon>Pezizales</taxon>
        <taxon>Ascobolaceae</taxon>
        <taxon>Ascobolus</taxon>
    </lineage>
</organism>
<reference evidence="2 3" key="1">
    <citation type="journal article" date="2018" name="Nat. Ecol. Evol.">
        <title>Pezizomycetes genomes reveal the molecular basis of ectomycorrhizal truffle lifestyle.</title>
        <authorList>
            <person name="Murat C."/>
            <person name="Payen T."/>
            <person name="Noel B."/>
            <person name="Kuo A."/>
            <person name="Morin E."/>
            <person name="Chen J."/>
            <person name="Kohler A."/>
            <person name="Krizsan K."/>
            <person name="Balestrini R."/>
            <person name="Da Silva C."/>
            <person name="Montanini B."/>
            <person name="Hainaut M."/>
            <person name="Levati E."/>
            <person name="Barry K.W."/>
            <person name="Belfiori B."/>
            <person name="Cichocki N."/>
            <person name="Clum A."/>
            <person name="Dockter R.B."/>
            <person name="Fauchery L."/>
            <person name="Guy J."/>
            <person name="Iotti M."/>
            <person name="Le Tacon F."/>
            <person name="Lindquist E.A."/>
            <person name="Lipzen A."/>
            <person name="Malagnac F."/>
            <person name="Mello A."/>
            <person name="Molinier V."/>
            <person name="Miyauchi S."/>
            <person name="Poulain J."/>
            <person name="Riccioni C."/>
            <person name="Rubini A."/>
            <person name="Sitrit Y."/>
            <person name="Splivallo R."/>
            <person name="Traeger S."/>
            <person name="Wang M."/>
            <person name="Zifcakova L."/>
            <person name="Wipf D."/>
            <person name="Zambonelli A."/>
            <person name="Paolocci F."/>
            <person name="Nowrousian M."/>
            <person name="Ottonello S."/>
            <person name="Baldrian P."/>
            <person name="Spatafora J.W."/>
            <person name="Henrissat B."/>
            <person name="Nagy L.G."/>
            <person name="Aury J.M."/>
            <person name="Wincker P."/>
            <person name="Grigoriev I.V."/>
            <person name="Bonfante P."/>
            <person name="Martin F.M."/>
        </authorList>
    </citation>
    <scope>NUCLEOTIDE SEQUENCE [LARGE SCALE GENOMIC DNA]</scope>
    <source>
        <strain evidence="2 3">RN42</strain>
    </source>
</reference>
<evidence type="ECO:0000259" key="1">
    <source>
        <dbReference type="PROSITE" id="PS50181"/>
    </source>
</evidence>
<gene>
    <name evidence="2" type="ORF">BJ508DRAFT_323552</name>
</gene>
<sequence length="275" mass="31963">MKRSLEPLQRTAAKRKCLSAGLSIVSILKLPNEMLAEIMTQIDDHQTYLALYSTCKRFHAIAADPINRRRFAKNWFAVKSTRYEELESASPGLIEYTARYIRRHCKQPELKSCRTKFVRAELRKYKIPQADARVVIGLFGSSWMLHTLLWFDADARRQILRLGWDEEREHAGLEKKDMDVVLRMIERMCGQPDAIDPRAGGRWTVETVVLDMEDVLVASVLFEVIGRGLTRIPWEMLRSPRKESELTAEARVWLFGIADMRDRLVCMCGREFEEE</sequence>
<dbReference type="InterPro" id="IPR001810">
    <property type="entry name" value="F-box_dom"/>
</dbReference>
<protein>
    <recommendedName>
        <fullName evidence="1">F-box domain-containing protein</fullName>
    </recommendedName>
</protein>
<dbReference type="SUPFAM" id="SSF81383">
    <property type="entry name" value="F-box domain"/>
    <property type="match status" value="1"/>
</dbReference>
<dbReference type="PROSITE" id="PS50181">
    <property type="entry name" value="FBOX"/>
    <property type="match status" value="1"/>
</dbReference>
<evidence type="ECO:0000313" key="2">
    <source>
        <dbReference type="EMBL" id="RPA84645.1"/>
    </source>
</evidence>
<feature type="domain" description="F-box" evidence="1">
    <location>
        <begin position="24"/>
        <end position="74"/>
    </location>
</feature>